<reference evidence="2" key="1">
    <citation type="submission" date="2017-08" db="EMBL/GenBank/DDBJ databases">
        <authorList>
            <person name="Polle J.E."/>
            <person name="Barry K."/>
            <person name="Cushman J."/>
            <person name="Schmutz J."/>
            <person name="Tran D."/>
            <person name="Hathwaick L.T."/>
            <person name="Yim W.C."/>
            <person name="Jenkins J."/>
            <person name="Mckie-Krisberg Z.M."/>
            <person name="Prochnik S."/>
            <person name="Lindquist E."/>
            <person name="Dockter R.B."/>
            <person name="Adam C."/>
            <person name="Molina H."/>
            <person name="Bunkerborg J."/>
            <person name="Jin E."/>
            <person name="Buchheim M."/>
            <person name="Magnuson J."/>
        </authorList>
    </citation>
    <scope>NUCLEOTIDE SEQUENCE</scope>
    <source>
        <strain evidence="2">CCAP 19/18</strain>
    </source>
</reference>
<gene>
    <name evidence="2" type="ORF">DUNSADRAFT_1676</name>
</gene>
<evidence type="ECO:0000313" key="2">
    <source>
        <dbReference type="EMBL" id="KAF5839059.1"/>
    </source>
</evidence>
<dbReference type="Proteomes" id="UP000815325">
    <property type="component" value="Unassembled WGS sequence"/>
</dbReference>
<dbReference type="Gene3D" id="1.25.70.10">
    <property type="entry name" value="Transcription termination factor 3, mitochondrial"/>
    <property type="match status" value="1"/>
</dbReference>
<name>A0ABQ7GWS4_DUNSA</name>
<organism evidence="2 3">
    <name type="scientific">Dunaliella salina</name>
    <name type="common">Green alga</name>
    <name type="synonym">Protococcus salinus</name>
    <dbReference type="NCBI Taxonomy" id="3046"/>
    <lineage>
        <taxon>Eukaryota</taxon>
        <taxon>Viridiplantae</taxon>
        <taxon>Chlorophyta</taxon>
        <taxon>core chlorophytes</taxon>
        <taxon>Chlorophyceae</taxon>
        <taxon>CS clade</taxon>
        <taxon>Chlamydomonadales</taxon>
        <taxon>Dunaliellaceae</taxon>
        <taxon>Dunaliella</taxon>
    </lineage>
</organism>
<feature type="region of interest" description="Disordered" evidence="1">
    <location>
        <begin position="16"/>
        <end position="72"/>
    </location>
</feature>
<proteinExistence type="predicted"/>
<accession>A0ABQ7GWS4</accession>
<dbReference type="InterPro" id="IPR038538">
    <property type="entry name" value="MTERF_sf"/>
</dbReference>
<protein>
    <submittedName>
        <fullName evidence="2">Uncharacterized protein</fullName>
    </submittedName>
</protein>
<keyword evidence="3" id="KW-1185">Reference proteome</keyword>
<dbReference type="EMBL" id="MU069556">
    <property type="protein sequence ID" value="KAF5839059.1"/>
    <property type="molecule type" value="Genomic_DNA"/>
</dbReference>
<sequence length="382" mass="42523">MAYSFAAARHSLVAAPPQPDRSLQFSRHLQPSISQPSASEGASVSQPGMSQHSVPHEVSLSQPGRSEPSMSQEEIREVLLLHQCPAPKRLLQGIQYMVEQRCFPCGRGPLSSWLQQLASLEDRTTLSLRALLPGCYHIMMRSVKEISDSRAALESLLSFSPQQVDQYVSQNPHLLYKTAPHLFADFDALLQLMRLPREKLLAMAASHPGLLGHTHDGLRLKWQRLQIAASTSARWQAEISGDDVDLSLLASTACAPHADLDRLTYLCAQSEQETHSLVQAVTCTDAAFRQAHPGYKEFQLQHALLGGHYAACTHPTQRLLLEGGASLPRGSAGRWVNLFLQQRGQREANEELEAQRQMYLEWQHALALELVQQDEWNRALGL</sequence>
<feature type="compositionally biased region" description="Polar residues" evidence="1">
    <location>
        <begin position="21"/>
        <end position="72"/>
    </location>
</feature>
<evidence type="ECO:0000256" key="1">
    <source>
        <dbReference type="SAM" id="MobiDB-lite"/>
    </source>
</evidence>
<comment type="caution">
    <text evidence="2">The sequence shown here is derived from an EMBL/GenBank/DDBJ whole genome shotgun (WGS) entry which is preliminary data.</text>
</comment>
<evidence type="ECO:0000313" key="3">
    <source>
        <dbReference type="Proteomes" id="UP000815325"/>
    </source>
</evidence>